<evidence type="ECO:0000256" key="12">
    <source>
        <dbReference type="ARBA" id="ARBA00022918"/>
    </source>
</evidence>
<dbReference type="GO" id="GO:0003676">
    <property type="term" value="F:nucleic acid binding"/>
    <property type="evidence" value="ECO:0007669"/>
    <property type="project" value="InterPro"/>
</dbReference>
<keyword evidence="3" id="KW-0645">Protease</keyword>
<dbReference type="GO" id="GO:0003887">
    <property type="term" value="F:DNA-directed DNA polymerase activity"/>
    <property type="evidence" value="ECO:0007669"/>
    <property type="project" value="UniProtKB-KW"/>
</dbReference>
<keyword evidence="4" id="KW-0540">Nuclease</keyword>
<feature type="domain" description="Retrovirus-related Pol polyprotein from transposon TNT 1-94-like beta-barrel" evidence="18">
    <location>
        <begin position="57"/>
        <end position="101"/>
    </location>
</feature>
<evidence type="ECO:0000256" key="13">
    <source>
        <dbReference type="ARBA" id="ARBA00022932"/>
    </source>
</evidence>
<dbReference type="AlphaFoldDB" id="J3LVX0"/>
<name>J3LVX0_ORYBR</name>
<evidence type="ECO:0000256" key="2">
    <source>
        <dbReference type="ARBA" id="ARBA00022612"/>
    </source>
</evidence>
<comment type="function">
    <text evidence="1">The aspartyl protease (PR) mediates the proteolytic cleavages of the Gag and Gag-Pol polyproteins after assembly of the VLP.</text>
</comment>
<dbReference type="InterPro" id="IPR012337">
    <property type="entry name" value="RNaseH-like_sf"/>
</dbReference>
<evidence type="ECO:0000256" key="11">
    <source>
        <dbReference type="ARBA" id="ARBA00022908"/>
    </source>
</evidence>
<evidence type="ECO:0000256" key="5">
    <source>
        <dbReference type="ARBA" id="ARBA00022723"/>
    </source>
</evidence>
<dbReference type="eggNOG" id="KOG0017">
    <property type="taxonomic scope" value="Eukaryota"/>
</dbReference>
<evidence type="ECO:0000256" key="15">
    <source>
        <dbReference type="ARBA" id="ARBA00023172"/>
    </source>
</evidence>
<dbReference type="GO" id="GO:0004519">
    <property type="term" value="F:endonuclease activity"/>
    <property type="evidence" value="ECO:0007669"/>
    <property type="project" value="UniProtKB-KW"/>
</dbReference>
<evidence type="ECO:0000259" key="18">
    <source>
        <dbReference type="Pfam" id="PF22936"/>
    </source>
</evidence>
<reference evidence="19" key="1">
    <citation type="journal article" date="2013" name="Nat. Commun.">
        <title>Whole-genome sequencing of Oryza brachyantha reveals mechanisms underlying Oryza genome evolution.</title>
        <authorList>
            <person name="Chen J."/>
            <person name="Huang Q."/>
            <person name="Gao D."/>
            <person name="Wang J."/>
            <person name="Lang Y."/>
            <person name="Liu T."/>
            <person name="Li B."/>
            <person name="Bai Z."/>
            <person name="Luis Goicoechea J."/>
            <person name="Liang C."/>
            <person name="Chen C."/>
            <person name="Zhang W."/>
            <person name="Sun S."/>
            <person name="Liao Y."/>
            <person name="Zhang X."/>
            <person name="Yang L."/>
            <person name="Song C."/>
            <person name="Wang M."/>
            <person name="Shi J."/>
            <person name="Liu G."/>
            <person name="Liu J."/>
            <person name="Zhou H."/>
            <person name="Zhou W."/>
            <person name="Yu Q."/>
            <person name="An N."/>
            <person name="Chen Y."/>
            <person name="Cai Q."/>
            <person name="Wang B."/>
            <person name="Liu B."/>
            <person name="Min J."/>
            <person name="Huang Y."/>
            <person name="Wu H."/>
            <person name="Li Z."/>
            <person name="Zhang Y."/>
            <person name="Yin Y."/>
            <person name="Song W."/>
            <person name="Jiang J."/>
            <person name="Jackson S.A."/>
            <person name="Wing R.A."/>
            <person name="Wang J."/>
            <person name="Chen M."/>
        </authorList>
    </citation>
    <scope>NUCLEOTIDE SEQUENCE [LARGE SCALE GENOMIC DNA]</scope>
    <source>
        <strain evidence="19">cv. IRGC 101232</strain>
    </source>
</reference>
<dbReference type="Gramene" id="OB04G12950.1">
    <property type="protein sequence ID" value="OB04G12950.1"/>
    <property type="gene ID" value="OB04G12950"/>
</dbReference>
<keyword evidence="13" id="KW-0239">DNA-directed DNA polymerase</keyword>
<proteinExistence type="predicted"/>
<keyword evidence="7" id="KW-0255">Endonuclease</keyword>
<evidence type="ECO:0000256" key="9">
    <source>
        <dbReference type="ARBA" id="ARBA00022840"/>
    </source>
</evidence>
<dbReference type="Pfam" id="PF07727">
    <property type="entry name" value="RVT_2"/>
    <property type="match status" value="1"/>
</dbReference>
<sequence length="345" mass="39639">MASMKYDLPLLDYKTILSLWQVNMRAGLVQSLNLDEALESFSKRKDEWTAEEAVGSDWFSSYNYVQNGDVVYMGDDKPCEIVGIGSVQIKTHDNLTRTLKDRNLLVGCTQGNMKFYEHYIFDAFDDYCRDEGIVKHHTILYIPQQNGVAERMNKTIILKAHCILSNAHMNRHFWEGVLFSMSTSFVFNKSVMFNDSLSTNVTLDGSDEVHQHINMQVENVVDQETEIVDNDVHDIVQHSPPILQPQDQFIAHSRPKRSCGPPICLFEECNMVDYALSYAEPVENTYESELKEEKYMDEPEGFIVPGKKDYACKLKRSLYGLKQSPRQWYKSCAVSWKATLQPVIA</sequence>
<dbReference type="Pfam" id="PF22936">
    <property type="entry name" value="Pol_BBD"/>
    <property type="match status" value="1"/>
</dbReference>
<feature type="domain" description="Reverse transcriptase Ty1/copia-type" evidence="17">
    <location>
        <begin position="287"/>
        <end position="331"/>
    </location>
</feature>
<evidence type="ECO:0000256" key="10">
    <source>
        <dbReference type="ARBA" id="ARBA00022842"/>
    </source>
</evidence>
<protein>
    <submittedName>
        <fullName evidence="19">Uncharacterized protein</fullName>
    </submittedName>
</protein>
<dbReference type="Gene3D" id="3.30.420.10">
    <property type="entry name" value="Ribonuclease H-like superfamily/Ribonuclease H"/>
    <property type="match status" value="1"/>
</dbReference>
<keyword evidence="16" id="KW-0511">Multifunctional enzyme</keyword>
<keyword evidence="5" id="KW-0479">Metal-binding</keyword>
<keyword evidence="9" id="KW-0067">ATP-binding</keyword>
<dbReference type="GO" id="GO:0006310">
    <property type="term" value="P:DNA recombination"/>
    <property type="evidence" value="ECO:0007669"/>
    <property type="project" value="UniProtKB-KW"/>
</dbReference>
<evidence type="ECO:0000313" key="19">
    <source>
        <dbReference type="EnsemblPlants" id="OB04G12950.1"/>
    </source>
</evidence>
<dbReference type="SUPFAM" id="SSF53098">
    <property type="entry name" value="Ribonuclease H-like"/>
    <property type="match status" value="1"/>
</dbReference>
<dbReference type="GO" id="GO:0015074">
    <property type="term" value="P:DNA integration"/>
    <property type="evidence" value="ECO:0007669"/>
    <property type="project" value="UniProtKB-KW"/>
</dbReference>
<dbReference type="GO" id="GO:0046872">
    <property type="term" value="F:metal ion binding"/>
    <property type="evidence" value="ECO:0007669"/>
    <property type="project" value="UniProtKB-KW"/>
</dbReference>
<keyword evidence="10" id="KW-0460">Magnesium</keyword>
<dbReference type="EnsemblPlants" id="OB04G12950.1">
    <property type="protein sequence ID" value="OB04G12950.1"/>
    <property type="gene ID" value="OB04G12950"/>
</dbReference>
<evidence type="ECO:0000256" key="8">
    <source>
        <dbReference type="ARBA" id="ARBA00022801"/>
    </source>
</evidence>
<dbReference type="GO" id="GO:0005524">
    <property type="term" value="F:ATP binding"/>
    <property type="evidence" value="ECO:0007669"/>
    <property type="project" value="UniProtKB-KW"/>
</dbReference>
<keyword evidence="13" id="KW-0808">Transferase</keyword>
<dbReference type="GO" id="GO:0006508">
    <property type="term" value="P:proteolysis"/>
    <property type="evidence" value="ECO:0007669"/>
    <property type="project" value="UniProtKB-KW"/>
</dbReference>
<reference evidence="19" key="2">
    <citation type="submission" date="2013-04" db="UniProtKB">
        <authorList>
            <consortium name="EnsemblPlants"/>
        </authorList>
    </citation>
    <scope>IDENTIFICATION</scope>
</reference>
<keyword evidence="20" id="KW-1185">Reference proteome</keyword>
<evidence type="ECO:0000256" key="7">
    <source>
        <dbReference type="ARBA" id="ARBA00022759"/>
    </source>
</evidence>
<keyword evidence="15" id="KW-0233">DNA recombination</keyword>
<evidence type="ECO:0000256" key="14">
    <source>
        <dbReference type="ARBA" id="ARBA00023113"/>
    </source>
</evidence>
<accession>J3LVX0</accession>
<dbReference type="GO" id="GO:0003964">
    <property type="term" value="F:RNA-directed DNA polymerase activity"/>
    <property type="evidence" value="ECO:0007669"/>
    <property type="project" value="UniProtKB-KW"/>
</dbReference>
<organism evidence="19">
    <name type="scientific">Oryza brachyantha</name>
    <name type="common">malo sina</name>
    <dbReference type="NCBI Taxonomy" id="4533"/>
    <lineage>
        <taxon>Eukaryota</taxon>
        <taxon>Viridiplantae</taxon>
        <taxon>Streptophyta</taxon>
        <taxon>Embryophyta</taxon>
        <taxon>Tracheophyta</taxon>
        <taxon>Spermatophyta</taxon>
        <taxon>Magnoliopsida</taxon>
        <taxon>Liliopsida</taxon>
        <taxon>Poales</taxon>
        <taxon>Poaceae</taxon>
        <taxon>BOP clade</taxon>
        <taxon>Oryzoideae</taxon>
        <taxon>Oryzeae</taxon>
        <taxon>Oryzinae</taxon>
        <taxon>Oryza</taxon>
    </lineage>
</organism>
<keyword evidence="12" id="KW-0695">RNA-directed DNA polymerase</keyword>
<evidence type="ECO:0000256" key="1">
    <source>
        <dbReference type="ARBA" id="ARBA00002180"/>
    </source>
</evidence>
<evidence type="ECO:0000256" key="16">
    <source>
        <dbReference type="ARBA" id="ARBA00023268"/>
    </source>
</evidence>
<dbReference type="InterPro" id="IPR039537">
    <property type="entry name" value="Retrotran_Ty1/copia-like"/>
</dbReference>
<keyword evidence="8" id="KW-0378">Hydrolase</keyword>
<evidence type="ECO:0000259" key="17">
    <source>
        <dbReference type="Pfam" id="PF07727"/>
    </source>
</evidence>
<dbReference type="PANTHER" id="PTHR42648:SF11">
    <property type="entry name" value="TRANSPOSON TY4-P GAG-POL POLYPROTEIN"/>
    <property type="match status" value="1"/>
</dbReference>
<dbReference type="InterPro" id="IPR013103">
    <property type="entry name" value="RVT_2"/>
</dbReference>
<keyword evidence="11" id="KW-0229">DNA integration</keyword>
<dbReference type="Proteomes" id="UP000006038">
    <property type="component" value="Chromosome 4"/>
</dbReference>
<dbReference type="PANTHER" id="PTHR42648">
    <property type="entry name" value="TRANSPOSASE, PUTATIVE-RELATED"/>
    <property type="match status" value="1"/>
</dbReference>
<dbReference type="InterPro" id="IPR036397">
    <property type="entry name" value="RNaseH_sf"/>
</dbReference>
<evidence type="ECO:0000256" key="6">
    <source>
        <dbReference type="ARBA" id="ARBA00022741"/>
    </source>
</evidence>
<evidence type="ECO:0000256" key="4">
    <source>
        <dbReference type="ARBA" id="ARBA00022722"/>
    </source>
</evidence>
<dbReference type="GO" id="GO:0008233">
    <property type="term" value="F:peptidase activity"/>
    <property type="evidence" value="ECO:0007669"/>
    <property type="project" value="UniProtKB-KW"/>
</dbReference>
<keyword evidence="2" id="KW-1188">Viral release from host cell</keyword>
<evidence type="ECO:0000313" key="20">
    <source>
        <dbReference type="Proteomes" id="UP000006038"/>
    </source>
</evidence>
<dbReference type="InterPro" id="IPR054722">
    <property type="entry name" value="PolX-like_BBD"/>
</dbReference>
<evidence type="ECO:0000256" key="3">
    <source>
        <dbReference type="ARBA" id="ARBA00022670"/>
    </source>
</evidence>
<keyword evidence="6" id="KW-0547">Nucleotide-binding</keyword>
<keyword evidence="13" id="KW-0548">Nucleotidyltransferase</keyword>
<dbReference type="HOGENOM" id="CLU_805044_0_0_1"/>
<keyword evidence="14" id="KW-0917">Virion maturation</keyword>